<reference evidence="3" key="3">
    <citation type="submission" date="2020-10" db="UniProtKB">
        <authorList>
            <consortium name="WormBaseParasite"/>
        </authorList>
    </citation>
    <scope>IDENTIFICATION</scope>
</reference>
<sequence>MSATLPSSPNSSLDQTKGDGFKLRLLAGLLSHGLVHPTDGVVGHGDVGGRCSCDTLGTHDSPPKSTTVIYASSAVRQTNSVSTSGLTTWTSFASTSTTDPP</sequence>
<name>A0A068WYC5_ECHGR</name>
<reference evidence="1 2" key="1">
    <citation type="journal article" date="2013" name="Nature">
        <title>The genomes of four tapeworm species reveal adaptations to parasitism.</title>
        <authorList>
            <person name="Tsai I.J."/>
            <person name="Zarowiecki M."/>
            <person name="Holroyd N."/>
            <person name="Garciarrubio A."/>
            <person name="Sanchez-Flores A."/>
            <person name="Brooks K.L."/>
            <person name="Tracey A."/>
            <person name="Bobes R.J."/>
            <person name="Fragoso G."/>
            <person name="Sciutto E."/>
            <person name="Aslett M."/>
            <person name="Beasley H."/>
            <person name="Bennett H.M."/>
            <person name="Cai J."/>
            <person name="Camicia F."/>
            <person name="Clark R."/>
            <person name="Cucher M."/>
            <person name="De Silva N."/>
            <person name="Day T.A."/>
            <person name="Deplazes P."/>
            <person name="Estrada K."/>
            <person name="Fernandez C."/>
            <person name="Holland P.W."/>
            <person name="Hou J."/>
            <person name="Hu S."/>
            <person name="Huckvale T."/>
            <person name="Hung S.S."/>
            <person name="Kamenetzky L."/>
            <person name="Keane J.A."/>
            <person name="Kiss F."/>
            <person name="Koziol U."/>
            <person name="Lambert O."/>
            <person name="Liu K."/>
            <person name="Luo X."/>
            <person name="Luo Y."/>
            <person name="Macchiaroli N."/>
            <person name="Nichol S."/>
            <person name="Paps J."/>
            <person name="Parkinson J."/>
            <person name="Pouchkina-Stantcheva N."/>
            <person name="Riddiford N."/>
            <person name="Rosenzvit M."/>
            <person name="Salinas G."/>
            <person name="Wasmuth J.D."/>
            <person name="Zamanian M."/>
            <person name="Zheng Y."/>
            <person name="Cai X."/>
            <person name="Soberon X."/>
            <person name="Olson P.D."/>
            <person name="Laclette J.P."/>
            <person name="Brehm K."/>
            <person name="Berriman M."/>
            <person name="Garciarrubio A."/>
            <person name="Bobes R.J."/>
            <person name="Fragoso G."/>
            <person name="Sanchez-Flores A."/>
            <person name="Estrada K."/>
            <person name="Cevallos M.A."/>
            <person name="Morett E."/>
            <person name="Gonzalez V."/>
            <person name="Portillo T."/>
            <person name="Ochoa-Leyva A."/>
            <person name="Jose M.V."/>
            <person name="Sciutto E."/>
            <person name="Landa A."/>
            <person name="Jimenez L."/>
            <person name="Valdes V."/>
            <person name="Carrero J.C."/>
            <person name="Larralde C."/>
            <person name="Morales-Montor J."/>
            <person name="Limon-Lason J."/>
            <person name="Soberon X."/>
            <person name="Laclette J.P."/>
        </authorList>
    </citation>
    <scope>NUCLEOTIDE SEQUENCE [LARGE SCALE GENOMIC DNA]</scope>
</reference>
<dbReference type="AlphaFoldDB" id="A0A068WYC5"/>
<protein>
    <submittedName>
        <fullName evidence="1 3">Uncharacterized protein</fullName>
    </submittedName>
</protein>
<gene>
    <name evidence="1" type="ORF">EgrG_002064600</name>
</gene>
<evidence type="ECO:0000313" key="1">
    <source>
        <dbReference type="EMBL" id="CDS25164.1"/>
    </source>
</evidence>
<dbReference type="Proteomes" id="UP000492820">
    <property type="component" value="Unassembled WGS sequence"/>
</dbReference>
<organism evidence="1">
    <name type="scientific">Echinococcus granulosus</name>
    <name type="common">Hydatid tapeworm</name>
    <dbReference type="NCBI Taxonomy" id="6210"/>
    <lineage>
        <taxon>Eukaryota</taxon>
        <taxon>Metazoa</taxon>
        <taxon>Spiralia</taxon>
        <taxon>Lophotrochozoa</taxon>
        <taxon>Platyhelminthes</taxon>
        <taxon>Cestoda</taxon>
        <taxon>Eucestoda</taxon>
        <taxon>Cyclophyllidea</taxon>
        <taxon>Taeniidae</taxon>
        <taxon>Echinococcus</taxon>
        <taxon>Echinococcus granulosus group</taxon>
    </lineage>
</organism>
<dbReference type="EMBL" id="LK028759">
    <property type="protein sequence ID" value="CDS25164.1"/>
    <property type="molecule type" value="Genomic_DNA"/>
</dbReference>
<dbReference type="WBParaSite" id="EgrG_002064600">
    <property type="protein sequence ID" value="EgrG_002064600"/>
    <property type="gene ID" value="EgrG_002064600"/>
</dbReference>
<reference evidence="1" key="2">
    <citation type="submission" date="2014-06" db="EMBL/GenBank/DDBJ databases">
        <authorList>
            <person name="Aslett M."/>
        </authorList>
    </citation>
    <scope>NUCLEOTIDE SEQUENCE</scope>
</reference>
<accession>A0A068WYC5</accession>
<evidence type="ECO:0000313" key="2">
    <source>
        <dbReference type="Proteomes" id="UP000492820"/>
    </source>
</evidence>
<evidence type="ECO:0000313" key="3">
    <source>
        <dbReference type="WBParaSite" id="EgrG_002064600"/>
    </source>
</evidence>
<proteinExistence type="predicted"/>